<keyword evidence="2" id="KW-1185">Reference proteome</keyword>
<accession>A0A8J2JXS6</accession>
<proteinExistence type="predicted"/>
<protein>
    <submittedName>
        <fullName evidence="1">Uncharacterized protein</fullName>
    </submittedName>
</protein>
<gene>
    <name evidence="1" type="ORF">AFUS01_LOCUS17316</name>
</gene>
<reference evidence="1" key="1">
    <citation type="submission" date="2021-06" db="EMBL/GenBank/DDBJ databases">
        <authorList>
            <person name="Hodson N. C."/>
            <person name="Mongue J. A."/>
            <person name="Jaron S. K."/>
        </authorList>
    </citation>
    <scope>NUCLEOTIDE SEQUENCE</scope>
</reference>
<comment type="caution">
    <text evidence="1">The sequence shown here is derived from an EMBL/GenBank/DDBJ whole genome shotgun (WGS) entry which is preliminary data.</text>
</comment>
<dbReference type="EMBL" id="CAJVCH010165074">
    <property type="protein sequence ID" value="CAG7728547.1"/>
    <property type="molecule type" value="Genomic_DNA"/>
</dbReference>
<evidence type="ECO:0000313" key="1">
    <source>
        <dbReference type="EMBL" id="CAG7728547.1"/>
    </source>
</evidence>
<sequence>MQRKKDRQDTRRFLTESMISKYEEERCSFDYKVNLEDVSVSEVDKQTWDEVDEKSAGVEGSMLDYRRGYKSE</sequence>
<dbReference type="AlphaFoldDB" id="A0A8J2JXS6"/>
<name>A0A8J2JXS6_9HEXA</name>
<evidence type="ECO:0000313" key="2">
    <source>
        <dbReference type="Proteomes" id="UP000708208"/>
    </source>
</evidence>
<organism evidence="1 2">
    <name type="scientific">Allacma fusca</name>
    <dbReference type="NCBI Taxonomy" id="39272"/>
    <lineage>
        <taxon>Eukaryota</taxon>
        <taxon>Metazoa</taxon>
        <taxon>Ecdysozoa</taxon>
        <taxon>Arthropoda</taxon>
        <taxon>Hexapoda</taxon>
        <taxon>Collembola</taxon>
        <taxon>Symphypleona</taxon>
        <taxon>Sminthuridae</taxon>
        <taxon>Allacma</taxon>
    </lineage>
</organism>
<dbReference type="Proteomes" id="UP000708208">
    <property type="component" value="Unassembled WGS sequence"/>
</dbReference>